<dbReference type="AlphaFoldDB" id="A0A382QCW3"/>
<dbReference type="PANTHER" id="PTHR42793:SF4">
    <property type="entry name" value="BLL6376 PROTEIN"/>
    <property type="match status" value="1"/>
</dbReference>
<feature type="domain" description="CoA-binding" evidence="1">
    <location>
        <begin position="10"/>
        <end position="100"/>
    </location>
</feature>
<dbReference type="PANTHER" id="PTHR42793">
    <property type="entry name" value="COA BINDING DOMAIN CONTAINING PROTEIN"/>
    <property type="match status" value="1"/>
</dbReference>
<dbReference type="SUPFAM" id="SSF51735">
    <property type="entry name" value="NAD(P)-binding Rossmann-fold domains"/>
    <property type="match status" value="1"/>
</dbReference>
<dbReference type="Gene3D" id="3.40.50.720">
    <property type="entry name" value="NAD(P)-binding Rossmann-like Domain"/>
    <property type="match status" value="1"/>
</dbReference>
<feature type="non-terminal residue" evidence="2">
    <location>
        <position position="117"/>
    </location>
</feature>
<dbReference type="Pfam" id="PF13380">
    <property type="entry name" value="CoA_binding_2"/>
    <property type="match status" value="1"/>
</dbReference>
<dbReference type="SMART" id="SM00881">
    <property type="entry name" value="CoA_binding"/>
    <property type="match status" value="1"/>
</dbReference>
<reference evidence="2" key="1">
    <citation type="submission" date="2018-05" db="EMBL/GenBank/DDBJ databases">
        <authorList>
            <person name="Lanie J.A."/>
            <person name="Ng W.-L."/>
            <person name="Kazmierczak K.M."/>
            <person name="Andrzejewski T.M."/>
            <person name="Davidsen T.M."/>
            <person name="Wayne K.J."/>
            <person name="Tettelin H."/>
            <person name="Glass J.I."/>
            <person name="Rusch D."/>
            <person name="Podicherti R."/>
            <person name="Tsui H.-C.T."/>
            <person name="Winkler M.E."/>
        </authorList>
    </citation>
    <scope>NUCLEOTIDE SEQUENCE</scope>
</reference>
<sequence>MKKLENLRRLMAPSSIAFFGGKSMVDAVRRCRQGGFQGHVWLVNPKHNEIDGEPCFKSVADLPGPVDAAFVGTNNEITVSIVQQLSDAGAGGAVCYASGFAETGETGKKMQDELINA</sequence>
<dbReference type="InterPro" id="IPR036291">
    <property type="entry name" value="NAD(P)-bd_dom_sf"/>
</dbReference>
<dbReference type="InterPro" id="IPR003781">
    <property type="entry name" value="CoA-bd"/>
</dbReference>
<gene>
    <name evidence="2" type="ORF">METZ01_LOCUS336217</name>
</gene>
<evidence type="ECO:0000313" key="2">
    <source>
        <dbReference type="EMBL" id="SVC83363.1"/>
    </source>
</evidence>
<proteinExistence type="predicted"/>
<accession>A0A382QCW3</accession>
<organism evidence="2">
    <name type="scientific">marine metagenome</name>
    <dbReference type="NCBI Taxonomy" id="408172"/>
    <lineage>
        <taxon>unclassified sequences</taxon>
        <taxon>metagenomes</taxon>
        <taxon>ecological metagenomes</taxon>
    </lineage>
</organism>
<name>A0A382QCW3_9ZZZZ</name>
<protein>
    <recommendedName>
        <fullName evidence="1">CoA-binding domain-containing protein</fullName>
    </recommendedName>
</protein>
<evidence type="ECO:0000259" key="1">
    <source>
        <dbReference type="SMART" id="SM00881"/>
    </source>
</evidence>
<dbReference type="EMBL" id="UINC01113625">
    <property type="protein sequence ID" value="SVC83363.1"/>
    <property type="molecule type" value="Genomic_DNA"/>
</dbReference>